<dbReference type="EMBL" id="JAUSTP010000013">
    <property type="protein sequence ID" value="MDQ0189981.1"/>
    <property type="molecule type" value="Genomic_DNA"/>
</dbReference>
<feature type="transmembrane region" description="Helical" evidence="2">
    <location>
        <begin position="6"/>
        <end position="25"/>
    </location>
</feature>
<dbReference type="Proteomes" id="UP001232973">
    <property type="component" value="Unassembled WGS sequence"/>
</dbReference>
<proteinExistence type="predicted"/>
<gene>
    <name evidence="3" type="ORF">J2S03_001844</name>
</gene>
<comment type="caution">
    <text evidence="3">The sequence shown here is derived from an EMBL/GenBank/DDBJ whole genome shotgun (WGS) entry which is preliminary data.</text>
</comment>
<evidence type="ECO:0000256" key="2">
    <source>
        <dbReference type="SAM" id="Phobius"/>
    </source>
</evidence>
<protein>
    <submittedName>
        <fullName evidence="3">Uncharacterized protein</fullName>
    </submittedName>
</protein>
<sequence length="163" mass="19003">MLRWIIPLIILIVLAGLYVWMFLYARKRQKAFEAQYNAAKERRDVFVLSKRIVKEKGQTRLTRFAKFKTYQVIGRITVSQAIRGVQMNKAQNVTFRTTKSEYDKIQPNHRYKMDVAGNYIGYVVAPVQKGKTKTTPQSQSGQRSWFRRRSAEPQKPTKAGKSK</sequence>
<feature type="compositionally biased region" description="Polar residues" evidence="1">
    <location>
        <begin position="133"/>
        <end position="143"/>
    </location>
</feature>
<dbReference type="RefSeq" id="WP_274454760.1">
    <property type="nucleotide sequence ID" value="NZ_CP067097.1"/>
</dbReference>
<evidence type="ECO:0000256" key="1">
    <source>
        <dbReference type="SAM" id="MobiDB-lite"/>
    </source>
</evidence>
<organism evidence="3 4">
    <name type="scientific">Alicyclobacillus cycloheptanicus</name>
    <dbReference type="NCBI Taxonomy" id="1457"/>
    <lineage>
        <taxon>Bacteria</taxon>
        <taxon>Bacillati</taxon>
        <taxon>Bacillota</taxon>
        <taxon>Bacilli</taxon>
        <taxon>Bacillales</taxon>
        <taxon>Alicyclobacillaceae</taxon>
        <taxon>Alicyclobacillus</taxon>
    </lineage>
</organism>
<evidence type="ECO:0000313" key="4">
    <source>
        <dbReference type="Proteomes" id="UP001232973"/>
    </source>
</evidence>
<evidence type="ECO:0000313" key="3">
    <source>
        <dbReference type="EMBL" id="MDQ0189981.1"/>
    </source>
</evidence>
<name>A0ABT9XI47_9BACL</name>
<keyword evidence="2" id="KW-0812">Transmembrane</keyword>
<keyword evidence="2" id="KW-0472">Membrane</keyword>
<keyword evidence="2" id="KW-1133">Transmembrane helix</keyword>
<accession>A0ABT9XI47</accession>
<reference evidence="3 4" key="1">
    <citation type="submission" date="2023-07" db="EMBL/GenBank/DDBJ databases">
        <title>Genomic Encyclopedia of Type Strains, Phase IV (KMG-IV): sequencing the most valuable type-strain genomes for metagenomic binning, comparative biology and taxonomic classification.</title>
        <authorList>
            <person name="Goeker M."/>
        </authorList>
    </citation>
    <scope>NUCLEOTIDE SEQUENCE [LARGE SCALE GENOMIC DNA]</scope>
    <source>
        <strain evidence="3 4">DSM 4006</strain>
    </source>
</reference>
<feature type="region of interest" description="Disordered" evidence="1">
    <location>
        <begin position="129"/>
        <end position="163"/>
    </location>
</feature>
<keyword evidence="4" id="KW-1185">Reference proteome</keyword>